<evidence type="ECO:0000256" key="30">
    <source>
        <dbReference type="ARBA" id="ARBA00034108"/>
    </source>
</evidence>
<dbReference type="SUPFAM" id="SSF56672">
    <property type="entry name" value="DNA/RNA polymerases"/>
    <property type="match status" value="1"/>
</dbReference>
<dbReference type="Gene3D" id="3.90.70.150">
    <property type="entry name" value="Helper component proteinase"/>
    <property type="match status" value="1"/>
</dbReference>
<keyword evidence="9" id="KW-1036">Host cytoplasmic vesicle</keyword>
<evidence type="ECO:0000256" key="6">
    <source>
        <dbReference type="ARBA" id="ARBA00020107"/>
    </source>
</evidence>
<evidence type="ECO:0000256" key="28">
    <source>
        <dbReference type="ARBA" id="ARBA00029405"/>
    </source>
</evidence>
<feature type="domain" description="Peptidase S30" evidence="40">
    <location>
        <begin position="274"/>
        <end position="415"/>
    </location>
</feature>
<dbReference type="PROSITE" id="PS51436">
    <property type="entry name" value="POTYVIRUS_NIA_PRO"/>
    <property type="match status" value="1"/>
</dbReference>
<keyword evidence="13" id="KW-0167">Capsid protein</keyword>
<feature type="active site" description="For helper component proteinase activity" evidence="32">
    <location>
        <position position="757"/>
    </location>
</feature>
<evidence type="ECO:0000256" key="33">
    <source>
        <dbReference type="RuleBase" id="RU003351"/>
    </source>
</evidence>
<evidence type="ECO:0000256" key="4">
    <source>
        <dbReference type="ARBA" id="ARBA00004328"/>
    </source>
</evidence>
<comment type="function">
    <text evidence="31">Mediates the cap-independent, EIF4E-dependent translation of viral genomic RNAs. Binds to the cap-binding site of host EIF4E and thus interferes with the host EIF4E-dependent mRNA export and translation. VPg-RNA directly binds EIF4E and is a template for transcription. Also forms trimeric complexes with EIF4E-EIF4G, which are templates for translation.</text>
</comment>
<dbReference type="GO" id="GO:0006508">
    <property type="term" value="P:proteolysis"/>
    <property type="evidence" value="ECO:0007669"/>
    <property type="project" value="UniProtKB-KW"/>
</dbReference>
<dbReference type="Pfam" id="PF00863">
    <property type="entry name" value="Peptidase_C4"/>
    <property type="match status" value="1"/>
</dbReference>
<name>A0A5P9KFC4_9POTV</name>
<dbReference type="InterPro" id="IPR039560">
    <property type="entry name" value="Potyvirid-P3"/>
</dbReference>
<dbReference type="GO" id="GO:0003723">
    <property type="term" value="F:RNA binding"/>
    <property type="evidence" value="ECO:0007669"/>
    <property type="project" value="InterPro"/>
</dbReference>
<dbReference type="Pfam" id="PF00270">
    <property type="entry name" value="DEAD"/>
    <property type="match status" value="1"/>
</dbReference>
<dbReference type="GO" id="GO:0052170">
    <property type="term" value="P:symbiont-mediated suppression of host innate immune response"/>
    <property type="evidence" value="ECO:0007669"/>
    <property type="project" value="UniProtKB-KW"/>
</dbReference>
<comment type="function">
    <text evidence="29">Has helicase activity. It may be involved in replication.</text>
</comment>
<dbReference type="InterPro" id="IPR002540">
    <property type="entry name" value="Pept_S30_P1_potyvir"/>
</dbReference>
<keyword evidence="11" id="KW-0191">Covalent protein-RNA linkage</keyword>
<keyword evidence="23" id="KW-0788">Thiol protease</keyword>
<dbReference type="Pfam" id="PF13608">
    <property type="entry name" value="Potyvirid-P3"/>
    <property type="match status" value="1"/>
</dbReference>
<comment type="subcellular location">
    <subcellularLocation>
        <location evidence="30">Host cytoplasmic vesicle</location>
    </subcellularLocation>
    <subcellularLocation>
        <location evidence="3">Host nucleus</location>
    </subcellularLocation>
    <subcellularLocation>
        <location evidence="4">Virion</location>
    </subcellularLocation>
</comment>
<evidence type="ECO:0000256" key="34">
    <source>
        <dbReference type="SAM" id="MobiDB-lite"/>
    </source>
</evidence>
<dbReference type="PANTHER" id="PTHR43519">
    <property type="entry name" value="ATP-DEPENDENT RNA HELICASE HRPB"/>
    <property type="match status" value="1"/>
</dbReference>
<evidence type="ECO:0000259" key="36">
    <source>
        <dbReference type="PROSITE" id="PS51192"/>
    </source>
</evidence>
<dbReference type="GO" id="GO:0016818">
    <property type="term" value="F:hydrolase activity, acting on acid anhydrides, in phosphorus-containing anhydrides"/>
    <property type="evidence" value="ECO:0007669"/>
    <property type="project" value="InterPro"/>
</dbReference>
<dbReference type="Pfam" id="PF00271">
    <property type="entry name" value="Helicase_C"/>
    <property type="match status" value="1"/>
</dbReference>
<feature type="compositionally biased region" description="Basic and acidic residues" evidence="34">
    <location>
        <begin position="2936"/>
        <end position="2949"/>
    </location>
</feature>
<dbReference type="Pfam" id="PF00767">
    <property type="entry name" value="Poty_coat"/>
    <property type="match status" value="1"/>
</dbReference>
<organism evidence="41">
    <name type="scientific">Cowpea aphid-borne mosaic virus</name>
    <dbReference type="NCBI Taxonomy" id="12199"/>
    <lineage>
        <taxon>Viruses</taxon>
        <taxon>Riboviria</taxon>
        <taxon>Orthornavirae</taxon>
        <taxon>Pisuviricota</taxon>
        <taxon>Stelpaviricetes</taxon>
        <taxon>Patatavirales</taxon>
        <taxon>Potyviridae</taxon>
        <taxon>Potyvirus</taxon>
        <taxon>Potyvirus vignae</taxon>
    </lineage>
</organism>
<dbReference type="CDD" id="cd23175">
    <property type="entry name" value="ps-ssRNAv_Potyviridae_RdRp"/>
    <property type="match status" value="1"/>
</dbReference>
<dbReference type="Pfam" id="PF01577">
    <property type="entry name" value="Peptidase_S30"/>
    <property type="match status" value="1"/>
</dbReference>
<dbReference type="InterPro" id="IPR001730">
    <property type="entry name" value="Potyv_NIa-pro_dom"/>
</dbReference>
<dbReference type="GO" id="GO:0039694">
    <property type="term" value="P:viral RNA genome replication"/>
    <property type="evidence" value="ECO:0007669"/>
    <property type="project" value="InterPro"/>
</dbReference>
<evidence type="ECO:0000256" key="13">
    <source>
        <dbReference type="ARBA" id="ARBA00022561"/>
    </source>
</evidence>
<keyword evidence="15" id="KW-0945">Host-virus interaction</keyword>
<evidence type="ECO:0000256" key="27">
    <source>
        <dbReference type="ARBA" id="ARBA00023280"/>
    </source>
</evidence>
<dbReference type="InterPro" id="IPR027417">
    <property type="entry name" value="P-loop_NTPase"/>
</dbReference>
<sequence length="3182" mass="361933">MTSIMFGDFLFTQTMEPAHEVVQTEEVTTPVTKWVKQTVPVGCGTRCGGTVNYSKSSLRRAIADGDLTRSGACHYCGTMGVVGGRTAIEQLVAVTEQQVQKREFKVVIPAKTSTSLTLVDKRLVDEGVRMIVDLKDEIVNAGKMIQTQKDHARYMRESRELLSSYDKAKAGFTENFFQLPGMREKLLIDTYSPIRKTKKGVVINRVSLGKAQERHEAQIMADKELAAFLAGKYENTVYIGSVQGLDITRNSDSVSFKTPHYRRTPKIQKRRMKPKQAVGSLKVLEQVVQLAKQTGISMEFIERGKGRTLKLNIVRKYGSALPKIILPHEKGEKLHEEINCNKHKDTLLFLTRHSSYKAIHQSVFRKGDSGLVYPTRVIGGLPEHDKNVFVVRGRSDGNLINALDWCSEPTHVQHYSHQQEVQFFQGWKKVFDKLVPGTQDHECTVDYSNEQCGELAASLSQILYPVRKLSCRQCRFRIKDSSWEEYKEFIATHFGCCAETLKEQQSVGFKNVQTLVERAVSENGDMEASLEIIRLTQNYTSTPMLQIQDINKALMKGSSASKQELNQALKQLLAMTQWWKNHMDLTGEDALKTFRNKRASKAILNPSLLCDNQLDKNGNFIWGERGRHSKRFFSNFFEEVIPSEGYSKYTIRRNPNGQRKLAIGSLVVPLDLDRARVSMQGESVAKQPLTRACVSILERNFVYPCCCVTLDNGQPLYSEYKSPTKRHLVVGSSGDPKYIDLPAADSSRMYIAKEGYCYLNIFLAMLVNVNEEEAKDFTKMVRDVLVPKLGTWPTMMDVATAAYMLSVFHPETKSAELPRILVDHESQTMHVIDSFGSLNTGYHVLKAGTVNQLIQFASNDLNSEMKFYRVGGGVQQRMRCETALITSIFKPKRMLHILETDPYILLMGLISPSVLIHMFRMRHLEKGVQIWISKEQSIAKIFLMLEQLTKKLVVSDVLLEQLGLISETAEPLHSLLLNCPKTMHSYHVAREFLTIKAEANSANEALKSNGFFDMNESLDSAREKIYVDQLSKEWHALSLLEKFSVTWQLKRFSDVTESALTRKAIVDKEKFSKRFVSACFSNAQTHLKESRTYFAHKVEQLSYRFVGSVCNIFLKFVRRCYGDLIFLVNVSIVFSLFIQMISTLNSTMRTIRNDRMSLVMHKNEKDEQTICRMYELFVKGSKDLPSSGQFLSHVEEFRPDLLSTAQYMVADHECVETQAKTRNQLQLEKIVAVMALLTMCVDAERSDAIFKILSKLKSVFGTMAEEVRMQSLDDLNDIEECKKLTVDFDVSTSYEPTSTTIDVSFESWWNRQLQQNRVVPHYRTTGEFMEFTRATAAQVANSISLSAQNDFLIRGAVGSGKSTGLPHHLAKKGKVLLLEPTRPLAENVSKQLSQEPFFQSVTLRMRGLSRFGSSNITVMTAGFAFHYYVNNPHQLGDFDFIIMDECHVLDSSSIAFNCALKEFSYAGKFIKVSATPPGRECEFTTQHPVKLKVEENLSFQDFVQAQGTGTNADMIQHGSNLLAYVASYNEVDQLATLLLNRNYKVTKVDGRTMQMGKVEIETSGNPSKPHFIVATNIIENGITLDVDCVIDFGLKVVADLDTDSRCVRYSKKSVSYGERIQRLGRVGRHKPGFALRIGNTERGLMEIPEFVATEAAFLSFAYGLPVTTQNVTTNILSKCTVQQAKSALNFELTPFFTTHFVKYDGSMHPEVHKLLKPFKLRESEMLMNKKAIPYQYVNQWISVGEYRRLGIQIGCNERVQLPFYVNGIPDKLFEALWETVSKYRYDAGFGRISSASSTKISYTLSTEPTAVPRTIAIIDHLISEEMVKRNHFDTIASSLTGHSFSLSGIAEGIRKRYLRDYSTQNIETLQQARSQLLEFNSNTVDANKLHEYEDLGILNTVCLQSKHEIAKYLGLKGKWDGKRLRSDLLLVVFTIIGGGWMMWDYFSKCTQEEVTTQGRKRMLQKLKFRDARDRKIGREVYADDYTMEHTFGEAYTKKGKEKGSHKTKGMGRKTRNFIHMYGVEPENYSTIRFVDPLTGFTMDENPRVDIRLVQDEIGDVRNKFMDEGKLDRQAIMYNPGVQAYFLGKGTEKALKVDLTPHRPTLLCAHSNNIAGYPEREDELRQSGLPQEVDLKDVPAPNEDVGVESKSTYKGPRDYSGISTLVCKIVNASDGCTETIFGIGYGSYIITNGHLFKRNNGTLTVKTWHGEFVVSNTTQLRIHFIEGKDAILIRMPKDFPPFAQRNCFRSPKKEERVCMVGTNFQDKSLRSTVSESSMVIPEGKGSFWVHWISTQDGDCGLPLVSVNDGHIVGFHGLASNTTSRNFFVPFIDGFKEKYLDCAETLEWNRHWLWQPDKIAWGSLNLVSDQPKEEFKIAKLITDLFDDGVATQSKQEAWLRNAMEGNLVACGKAESALVTKHVVKGKCCYFQQYLNSNRSAADFFKPLMGFYQPSRLNKEAFKKDFFKYNKPVVVGEVDFDAFMQAISEVKMMMNEFGFGECKYVTDPEEIFDSLNMKAAVGAQYKGKKQDYFATMDKFDRERLVYLSCERLFYGKKGLWNGSLKAELRPLEKVEANKTRTFTAAPIDTLLGAKVCVDDFNNQFYNFNLQCPWTVGMTKFYGGWDKLMRSLPEGWVYCHADGSQFDSSLTPLLLNAVLDLRLFFMEDWWVGQEMLENLYAEIVFTPILTPDGTIVKKFRGNNSGQPSTVVDNTLMVVISVYYSCIKAGWNEADIQERLVFFANGDDIILAAQEKDIGILDTFTKSFKELGLNYDFSERTRKREELWFMSHQAKLVGNLYIPKLEQERIVSILEWDRSKEMLHRTEAVCAAMIEAWGYPELLQEIRKYYLWLLHRDEFKELVRIGKAPYIAETALKKLYTDEQASEKELQRYLQDILSFYDDCESEDVVLQSDGKDKELDAGKDKDKVKEVKEQSMPQKQAKDKGTKETERDVSTSSAGQLVPRLQRISKKMNMPMIAGRVLLNLDHLIEYKPAQIDLYNTRASKTQLSKWFEAIKGEYELDDDKMGVIMNGFMVWCIENGTSPDVNGVWTMMDGDEQVEFPLKPIVENAKPTLRQIMHHFSDAAEAYIEMRNSEGFYMPRYGLLRNLRDKSLARYAFDFYEVTSKTSDRAREAIAQMKAAALANVNTRMFGLDGNVATTSENTERHTATDVNQNMHSLLGMTHGQ</sequence>
<evidence type="ECO:0000256" key="10">
    <source>
        <dbReference type="ARBA" id="ARBA00022497"/>
    </source>
</evidence>
<dbReference type="InterPro" id="IPR001456">
    <property type="entry name" value="HC-pro"/>
</dbReference>
<dbReference type="SUPFAM" id="SSF52540">
    <property type="entry name" value="P-loop containing nucleoside triphosphate hydrolases"/>
    <property type="match status" value="2"/>
</dbReference>
<reference evidence="41" key="1">
    <citation type="submission" date="2019-06" db="EMBL/GenBank/DDBJ databases">
        <title>Complete genome sequence of a new isolate of cowpea aphid-borne virus in Brazil.</title>
        <authorList>
            <person name="Ramos-Gonzalez P.L."/>
            <person name="Santos G."/>
            <person name="Chabi-Jesus C."/>
            <person name="Bangela-Castillo A."/>
            <person name="Kitajima E.W."/>
            <person name="Freitas-Astua J."/>
        </authorList>
    </citation>
    <scope>NUCLEOTIDE SEQUENCE</scope>
    <source>
        <strain evidence="41">CABMV/BJL1</strain>
    </source>
</reference>
<dbReference type="Pfam" id="PF08440">
    <property type="entry name" value="Poty_PP"/>
    <property type="match status" value="1"/>
</dbReference>
<keyword evidence="25" id="KW-0946">Virion</keyword>
<dbReference type="InterPro" id="IPR043502">
    <property type="entry name" value="DNA/RNA_pol_sf"/>
</dbReference>
<evidence type="ECO:0000256" key="9">
    <source>
        <dbReference type="ARBA" id="ARBA00022488"/>
    </source>
</evidence>
<dbReference type="InterPro" id="IPR031159">
    <property type="entry name" value="HC_PRO_CPD_dom"/>
</dbReference>
<keyword evidence="27" id="KW-0899">Viral immunoevasion</keyword>
<evidence type="ECO:0000256" key="5">
    <source>
        <dbReference type="ARBA" id="ARBA00006064"/>
    </source>
</evidence>
<dbReference type="InterPro" id="IPR001650">
    <property type="entry name" value="Helicase_C-like"/>
</dbReference>
<evidence type="ECO:0000259" key="38">
    <source>
        <dbReference type="PROSITE" id="PS51436"/>
    </source>
</evidence>
<keyword evidence="7" id="KW-0941">Suppressor of RNA silencing</keyword>
<evidence type="ECO:0000256" key="21">
    <source>
        <dbReference type="ARBA" id="ARBA00022801"/>
    </source>
</evidence>
<evidence type="ECO:0000256" key="2">
    <source>
        <dbReference type="ARBA" id="ARBA00001848"/>
    </source>
</evidence>
<dbReference type="InterPro" id="IPR042308">
    <property type="entry name" value="HC_PRO_CPD_sf"/>
</dbReference>
<dbReference type="InterPro" id="IPR001592">
    <property type="entry name" value="Poty_coat"/>
</dbReference>
<feature type="domain" description="Helicase ATP-binding" evidence="36">
    <location>
        <begin position="1342"/>
        <end position="1494"/>
    </location>
</feature>
<evidence type="ECO:0000256" key="22">
    <source>
        <dbReference type="ARBA" id="ARBA00022806"/>
    </source>
</evidence>
<dbReference type="SUPFAM" id="SSF50494">
    <property type="entry name" value="Trypsin-like serine proteases"/>
    <property type="match status" value="1"/>
</dbReference>
<evidence type="ECO:0000256" key="29">
    <source>
        <dbReference type="ARBA" id="ARBA00029422"/>
    </source>
</evidence>
<dbReference type="InterPro" id="IPR013648">
    <property type="entry name" value="PP_Potyviridae"/>
</dbReference>
<keyword evidence="22" id="KW-0347">Helicase</keyword>
<evidence type="ECO:0000256" key="23">
    <source>
        <dbReference type="ARBA" id="ARBA00022807"/>
    </source>
</evidence>
<evidence type="ECO:0000256" key="1">
    <source>
        <dbReference type="ARBA" id="ARBA00000785"/>
    </source>
</evidence>
<keyword evidence="17" id="KW-0645">Protease</keyword>
<dbReference type="GO" id="GO:0044161">
    <property type="term" value="C:host cell cytoplasmic vesicle"/>
    <property type="evidence" value="ECO:0007669"/>
    <property type="project" value="UniProtKB-SubCell"/>
</dbReference>
<evidence type="ECO:0000256" key="14">
    <source>
        <dbReference type="ARBA" id="ARBA00022562"/>
    </source>
</evidence>
<dbReference type="PROSITE" id="PS51194">
    <property type="entry name" value="HELICASE_CTER"/>
    <property type="match status" value="1"/>
</dbReference>
<dbReference type="PRINTS" id="PR00966">
    <property type="entry name" value="NIAPOTYPTASE"/>
</dbReference>
<dbReference type="Gene3D" id="3.40.50.300">
    <property type="entry name" value="P-loop containing nucleotide triphosphate hydrolases"/>
    <property type="match status" value="2"/>
</dbReference>
<dbReference type="InterPro" id="IPR043128">
    <property type="entry name" value="Rev_trsase/Diguanyl_cyclase"/>
</dbReference>
<dbReference type="InterPro" id="IPR011545">
    <property type="entry name" value="DEAD/DEAH_box_helicase_dom"/>
</dbReference>
<evidence type="ECO:0000256" key="32">
    <source>
        <dbReference type="PROSITE-ProRule" id="PRU01080"/>
    </source>
</evidence>
<keyword evidence="14" id="KW-1048">Host nucleus</keyword>
<evidence type="ECO:0000256" key="25">
    <source>
        <dbReference type="ARBA" id="ARBA00022844"/>
    </source>
</evidence>
<evidence type="ECO:0000256" key="8">
    <source>
        <dbReference type="ARBA" id="ARBA00022484"/>
    </source>
</evidence>
<evidence type="ECO:0000256" key="16">
    <source>
        <dbReference type="ARBA" id="ARBA00022632"/>
    </source>
</evidence>
<dbReference type="GO" id="GO:0042025">
    <property type="term" value="C:host cell nucleus"/>
    <property type="evidence" value="ECO:0007669"/>
    <property type="project" value="UniProtKB-SubCell"/>
</dbReference>
<keyword evidence="10" id="KW-1139">Helical capsid protein</keyword>
<keyword evidence="20" id="KW-0547">Nucleotide-binding</keyword>
<dbReference type="InterPro" id="IPR043504">
    <property type="entry name" value="Peptidase_S1_PA_chymotrypsin"/>
</dbReference>
<keyword evidence="26" id="KW-0693">Viral RNA replication</keyword>
<evidence type="ECO:0000256" key="12">
    <source>
        <dbReference type="ARBA" id="ARBA00022553"/>
    </source>
</evidence>
<dbReference type="InterPro" id="IPR009003">
    <property type="entry name" value="Peptidase_S1_PA"/>
</dbReference>
<evidence type="ECO:0000313" key="41">
    <source>
        <dbReference type="EMBL" id="QFU28541.1"/>
    </source>
</evidence>
<dbReference type="Pfam" id="PF00680">
    <property type="entry name" value="RdRP_1"/>
    <property type="match status" value="1"/>
</dbReference>
<evidence type="ECO:0000256" key="24">
    <source>
        <dbReference type="ARBA" id="ARBA00022840"/>
    </source>
</evidence>
<dbReference type="GO" id="GO:0005524">
    <property type="term" value="F:ATP binding"/>
    <property type="evidence" value="ECO:0007669"/>
    <property type="project" value="UniProtKB-KW"/>
</dbReference>
<dbReference type="Pfam" id="PF00851">
    <property type="entry name" value="Peptidase_C6"/>
    <property type="match status" value="1"/>
</dbReference>
<keyword evidence="19" id="KW-0548">Nucleotidyltransferase</keyword>
<protein>
    <recommendedName>
        <fullName evidence="6">Genome polyprotein</fullName>
    </recommendedName>
</protein>
<feature type="domain" description="Peptidase C4" evidence="38">
    <location>
        <begin position="2148"/>
        <end position="2366"/>
    </location>
</feature>
<dbReference type="InterPro" id="IPR007094">
    <property type="entry name" value="RNA-dir_pol_PSvirus"/>
</dbReference>
<dbReference type="GO" id="GO:0005198">
    <property type="term" value="F:structural molecule activity"/>
    <property type="evidence" value="ECO:0007669"/>
    <property type="project" value="InterPro"/>
</dbReference>
<reference evidence="41" key="2">
    <citation type="submission" date="2019-06" db="EMBL/GenBank/DDBJ databases">
        <title>Passion fruit green spot virus harbors a new orphan ORF and highlights the variable RNA2 5'-end of the cileviruses.</title>
        <authorList>
            <person name="Ramos-Gonzalez P.L."/>
            <person name="Santos G."/>
            <person name="Chabi-Jesus C."/>
            <person name="Haracava R."/>
            <person name="Kitajima E.W."/>
            <person name="Freitas-Astua J."/>
        </authorList>
    </citation>
    <scope>NUCLEOTIDE SEQUENCE</scope>
    <source>
        <strain evidence="41">CABMV/BJL1</strain>
    </source>
</reference>
<comment type="similarity">
    <text evidence="5 33">Belongs to the potyviridae genome polyprotein family.</text>
</comment>
<keyword evidence="18" id="KW-0808">Transferase</keyword>
<evidence type="ECO:0000259" key="40">
    <source>
        <dbReference type="PROSITE" id="PS51871"/>
    </source>
</evidence>
<evidence type="ECO:0000256" key="3">
    <source>
        <dbReference type="ARBA" id="ARBA00004147"/>
    </source>
</evidence>
<dbReference type="SMART" id="SM00487">
    <property type="entry name" value="DEXDc"/>
    <property type="match status" value="1"/>
</dbReference>
<keyword evidence="21" id="KW-0378">Hydrolase</keyword>
<dbReference type="PROSITE" id="PS51871">
    <property type="entry name" value="PV_P1_PRO"/>
    <property type="match status" value="1"/>
</dbReference>
<feature type="compositionally biased region" description="Basic and acidic residues" evidence="34">
    <location>
        <begin position="2909"/>
        <end position="2929"/>
    </location>
</feature>
<dbReference type="SMART" id="SM00490">
    <property type="entry name" value="HELICc"/>
    <property type="match status" value="1"/>
</dbReference>
<keyword evidence="16" id="KW-1090">Inhibition of host innate immune response by virus</keyword>
<dbReference type="GO" id="GO:0004197">
    <property type="term" value="F:cysteine-type endopeptidase activity"/>
    <property type="evidence" value="ECO:0007669"/>
    <property type="project" value="InterPro"/>
</dbReference>
<feature type="region of interest" description="Disordered" evidence="34">
    <location>
        <begin position="2907"/>
        <end position="2955"/>
    </location>
</feature>
<comment type="catalytic activity">
    <reaction evidence="2">
        <text>Hydrolyzes a Gly-|-Gly bond at its own C-terminus, commonly in the sequence -Tyr-Xaa-Val-Gly-|-Gly, in the processing of the potyviral polyprotein.</text>
        <dbReference type="EC" id="3.4.22.45"/>
    </reaction>
</comment>
<evidence type="ECO:0000256" key="18">
    <source>
        <dbReference type="ARBA" id="ARBA00022679"/>
    </source>
</evidence>
<evidence type="ECO:0000256" key="20">
    <source>
        <dbReference type="ARBA" id="ARBA00022741"/>
    </source>
</evidence>
<dbReference type="PROSITE" id="PS51744">
    <property type="entry name" value="HC_PRO_CPD"/>
    <property type="match status" value="1"/>
</dbReference>
<evidence type="ECO:0000259" key="35">
    <source>
        <dbReference type="PROSITE" id="PS50507"/>
    </source>
</evidence>
<keyword evidence="8" id="KW-0696">RNA-directed RNA polymerase</keyword>
<evidence type="ECO:0000256" key="7">
    <source>
        <dbReference type="ARBA" id="ARBA00022463"/>
    </source>
</evidence>
<keyword evidence="12" id="KW-0597">Phosphoprotein</keyword>
<dbReference type="EMBL" id="MN124782">
    <property type="protein sequence ID" value="QFU28541.1"/>
    <property type="molecule type" value="Genomic_RNA"/>
</dbReference>
<comment type="catalytic activity">
    <reaction evidence="1">
        <text>Hydrolyzes glutaminyl bonds, and activity is further restricted by preferences for the amino acids in P6 - P1' that vary with the species of potyvirus, e.g. Glu-Xaa-Xaa-Tyr-Xaa-Gln-|-(Ser or Gly) for the enzyme from tobacco etch virus. The natural substrate is the viral polyprotein, but other proteins and oligopeptides containing the appropriate consensus sequence are also cleaved.</text>
        <dbReference type="EC" id="3.4.22.44"/>
    </reaction>
</comment>
<dbReference type="GO" id="GO:0006351">
    <property type="term" value="P:DNA-templated transcription"/>
    <property type="evidence" value="ECO:0007669"/>
    <property type="project" value="InterPro"/>
</dbReference>
<dbReference type="Gene3D" id="2.40.10.10">
    <property type="entry name" value="Trypsin-like serine proteases"/>
    <property type="match status" value="2"/>
</dbReference>
<evidence type="ECO:0000256" key="17">
    <source>
        <dbReference type="ARBA" id="ARBA00022670"/>
    </source>
</evidence>
<dbReference type="PROSITE" id="PS50507">
    <property type="entry name" value="RDRP_SSRNA_POS"/>
    <property type="match status" value="1"/>
</dbReference>
<evidence type="ECO:0000256" key="11">
    <source>
        <dbReference type="ARBA" id="ARBA00022520"/>
    </source>
</evidence>
<keyword evidence="24" id="KW-0067">ATP-binding</keyword>
<evidence type="ECO:0000259" key="37">
    <source>
        <dbReference type="PROSITE" id="PS51194"/>
    </source>
</evidence>
<evidence type="ECO:0000256" key="15">
    <source>
        <dbReference type="ARBA" id="ARBA00022581"/>
    </source>
</evidence>
<feature type="domain" description="RdRp catalytic" evidence="35">
    <location>
        <begin position="2632"/>
        <end position="2756"/>
    </location>
</feature>
<dbReference type="InterPro" id="IPR014001">
    <property type="entry name" value="Helicase_ATP-bd"/>
</dbReference>
<evidence type="ECO:0000256" key="26">
    <source>
        <dbReference type="ARBA" id="ARBA00022953"/>
    </source>
</evidence>
<evidence type="ECO:0000259" key="39">
    <source>
        <dbReference type="PROSITE" id="PS51744"/>
    </source>
</evidence>
<accession>A0A5P9KFC4</accession>
<dbReference type="InterPro" id="IPR001205">
    <property type="entry name" value="RNA-dir_pol_C"/>
</dbReference>
<dbReference type="PROSITE" id="PS51192">
    <property type="entry name" value="HELICASE_ATP_BIND_1"/>
    <property type="match status" value="1"/>
</dbReference>
<dbReference type="GO" id="GO:0019029">
    <property type="term" value="C:helical viral capsid"/>
    <property type="evidence" value="ECO:0007669"/>
    <property type="project" value="UniProtKB-KW"/>
</dbReference>
<dbReference type="GO" id="GO:0003968">
    <property type="term" value="F:RNA-directed RNA polymerase activity"/>
    <property type="evidence" value="ECO:0007669"/>
    <property type="project" value="UniProtKB-KW"/>
</dbReference>
<proteinExistence type="inferred from homology"/>
<comment type="function">
    <text evidence="28">Involved in aphid transmission, cell-to-cell and systemis movement, encapsidation of the viral RNA and in the regulation of viral RNA amplification.</text>
</comment>
<feature type="active site" description="For helper component proteinase activity" evidence="32">
    <location>
        <position position="830"/>
    </location>
</feature>
<evidence type="ECO:0000256" key="31">
    <source>
        <dbReference type="ARBA" id="ARBA00045403"/>
    </source>
</evidence>
<feature type="domain" description="Helicase C-terminal" evidence="37">
    <location>
        <begin position="1513"/>
        <end position="1672"/>
    </location>
</feature>
<dbReference type="GO" id="GO:0004386">
    <property type="term" value="F:helicase activity"/>
    <property type="evidence" value="ECO:0007669"/>
    <property type="project" value="UniProtKB-KW"/>
</dbReference>
<dbReference type="Gene3D" id="3.30.70.270">
    <property type="match status" value="1"/>
</dbReference>
<evidence type="ECO:0000256" key="19">
    <source>
        <dbReference type="ARBA" id="ARBA00022695"/>
    </source>
</evidence>
<feature type="domain" description="Peptidase C6" evidence="39">
    <location>
        <begin position="749"/>
        <end position="871"/>
    </location>
</feature>
<dbReference type="PANTHER" id="PTHR43519:SF1">
    <property type="entry name" value="ATP-DEPENDENT RNA HELICASE HRPB"/>
    <property type="match status" value="1"/>
</dbReference>